<dbReference type="SUPFAM" id="SSF52540">
    <property type="entry name" value="P-loop containing nucleoside triphosphate hydrolases"/>
    <property type="match status" value="1"/>
</dbReference>
<dbReference type="InterPro" id="IPR053155">
    <property type="entry name" value="F-pilin_assembly_TraC"/>
</dbReference>
<keyword evidence="2" id="KW-0614">Plasmid</keyword>
<geneLocation type="plasmid" evidence="2 3">
    <name>pPRO1</name>
</geneLocation>
<dbReference type="EMBL" id="CP000483">
    <property type="protein sequence ID" value="ABL01366.1"/>
    <property type="molecule type" value="Genomic_DNA"/>
</dbReference>
<keyword evidence="3" id="KW-1185">Reference proteome</keyword>
<dbReference type="Gene3D" id="3.40.50.300">
    <property type="entry name" value="P-loop containing nucleotide triphosphate hydrolases"/>
    <property type="match status" value="1"/>
</dbReference>
<sequence length="816" mass="91853">MKRLTSLLFGKKGGATKREMRLLAEREKISDYLPWIAYDRDSHLYLLADDCLGYAWECSPLFFAGENTVSTLEGLFGGDIPPEAVYQFILFGDSYIEPILHEYKQRKKLDHDVVELITESLSDFYRSGTSGLKNMSGIPVKRFRLFISIKFPQKWAEGVDLNQTWSMINEILTGASLHPVCLEPELLLDWGRRLFNDKPSANNSLYDENIPIRKQMLLGTKLTRNENTLNVDGKIFRCITPKTWPHEIETLSINKLFGGIKGLMSDGEQFKTPFLYCMTVLMEPQKNKLHTKCNFILKQQGVGSFAPALERTKGEYLWAVDELERGKKFLRIIPALWVYSDDEWKVNESLTRAKVIWESNGFVMQEDRGILVPLFLASLPHGFYNVGNNAGYLERDFIVPAETIAATIPCQGDFSGFGSPSMLLVGRKGELFGFDLFAKGADNFNGFCVAGSGSGKSVFANSLLCNMRAEGNIIRIMDIGRSMKKLAKMFNARYMELSEDSMDNLNPFTHVSDETALQTIIPVVTQMAFSSGASMPSELDVNLIGQAVEWAYANEGNDAGITTVFQYLRDFKKLVGSESFEIREAADKLAFNLAHWSGDGVYAKYFNGKATFDIASDEMVVLELGSIKSLANLYRVVTQLVINEVALDAYHSSGKDKRFILMDEAHQYLGESSHIKGTIEGFYRMLRKHSAGCFVISQSILDLNRFGAVGEVIFNNSAYKFYLKSDDYEKAHNLKLLDYDNFTMALLKSVTTNKPNYSEIFMHTPFGKGLGRLVLDPFSYYAYTSDGEEVAEIESMVDGGLSYADAIRKMVAKYRS</sequence>
<organism evidence="2 3">
    <name type="scientific">Pelobacter propionicus (strain DSM 2379 / NBRC 103807 / OttBd1)</name>
    <dbReference type="NCBI Taxonomy" id="338966"/>
    <lineage>
        <taxon>Bacteria</taxon>
        <taxon>Pseudomonadati</taxon>
        <taxon>Thermodesulfobacteriota</taxon>
        <taxon>Desulfuromonadia</taxon>
        <taxon>Desulfuromonadales</taxon>
        <taxon>Desulfuromonadaceae</taxon>
        <taxon>Pelobacter</taxon>
    </lineage>
</organism>
<dbReference type="RefSeq" id="WP_011733885.1">
    <property type="nucleotide sequence ID" value="NC_008607.1"/>
</dbReference>
<dbReference type="PANTHER" id="PTHR38467:SF1">
    <property type="entry name" value="CONJUGATIVE TRANSFER: ASSEMBLY"/>
    <property type="match status" value="1"/>
</dbReference>
<protein>
    <submittedName>
        <fullName evidence="2">Sex pilus assembly protein</fullName>
    </submittedName>
</protein>
<dbReference type="HOGENOM" id="CLU_007815_1_1_7"/>
<dbReference type="PANTHER" id="PTHR38467">
    <property type="match status" value="1"/>
</dbReference>
<dbReference type="Gene3D" id="1.10.8.730">
    <property type="match status" value="1"/>
</dbReference>
<accession>A0R7Q8</accession>
<dbReference type="Proteomes" id="UP000006732">
    <property type="component" value="Plasmid pPRO1"/>
</dbReference>
<feature type="domain" description="TraG P-loop" evidence="1">
    <location>
        <begin position="442"/>
        <end position="812"/>
    </location>
</feature>
<dbReference type="InterPro" id="IPR043964">
    <property type="entry name" value="P-loop_TraG"/>
</dbReference>
<gene>
    <name evidence="2" type="ordered locus">Ppro_3777</name>
</gene>
<dbReference type="InterPro" id="IPR025955">
    <property type="entry name" value="TraC/Conjuga_ATPase"/>
</dbReference>
<dbReference type="AlphaFoldDB" id="A0R7Q8"/>
<dbReference type="Pfam" id="PF19044">
    <property type="entry name" value="P-loop_TraG"/>
    <property type="match status" value="1"/>
</dbReference>
<proteinExistence type="predicted"/>
<name>A0R7Q8_PELPD</name>
<evidence type="ECO:0000313" key="2">
    <source>
        <dbReference type="EMBL" id="ABL01366.1"/>
    </source>
</evidence>
<dbReference type="KEGG" id="ppd:Ppro_3777"/>
<dbReference type="OrthoDB" id="9816422at2"/>
<dbReference type="Pfam" id="PF11130">
    <property type="entry name" value="TraC_F_IV"/>
    <property type="match status" value="1"/>
</dbReference>
<dbReference type="eggNOG" id="COG3451">
    <property type="taxonomic scope" value="Bacteria"/>
</dbReference>
<evidence type="ECO:0000259" key="1">
    <source>
        <dbReference type="Pfam" id="PF19044"/>
    </source>
</evidence>
<reference evidence="2 3" key="1">
    <citation type="submission" date="2006-10" db="EMBL/GenBank/DDBJ databases">
        <title>Complete sequence of plasmid pPRO1 of Pelobacter propionicus DSM 2379.</title>
        <authorList>
            <consortium name="US DOE Joint Genome Institute"/>
            <person name="Copeland A."/>
            <person name="Lucas S."/>
            <person name="Lapidus A."/>
            <person name="Barry K."/>
            <person name="Detter J.C."/>
            <person name="Glavina del Rio T."/>
            <person name="Hammon N."/>
            <person name="Israni S."/>
            <person name="Dalin E."/>
            <person name="Tice H."/>
            <person name="Pitluck S."/>
            <person name="Saunders E."/>
            <person name="Brettin T."/>
            <person name="Bruce D."/>
            <person name="Han C."/>
            <person name="Tapia R."/>
            <person name="Schmutz J."/>
            <person name="Larimer F."/>
            <person name="Land M."/>
            <person name="Hauser L."/>
            <person name="Kyrpides N."/>
            <person name="Kim E."/>
            <person name="Lovley D."/>
            <person name="Richardson P."/>
        </authorList>
    </citation>
    <scope>NUCLEOTIDE SEQUENCE [LARGE SCALE GENOMIC DNA]</scope>
    <source>
        <strain evidence="3">DSM 2379 / NBRC 103807 / OttBd1</strain>
        <plasmid evidence="3">Plasmid pPRO1</plasmid>
    </source>
</reference>
<evidence type="ECO:0000313" key="3">
    <source>
        <dbReference type="Proteomes" id="UP000006732"/>
    </source>
</evidence>
<dbReference type="InterPro" id="IPR027417">
    <property type="entry name" value="P-loop_NTPase"/>
</dbReference>